<protein>
    <submittedName>
        <fullName evidence="2">Uncharacterized protein</fullName>
    </submittedName>
</protein>
<dbReference type="EMBL" id="MHLX01000042">
    <property type="protein sequence ID" value="OGZ18320.1"/>
    <property type="molecule type" value="Genomic_DNA"/>
</dbReference>
<evidence type="ECO:0000313" key="3">
    <source>
        <dbReference type="Proteomes" id="UP000176662"/>
    </source>
</evidence>
<dbReference type="Proteomes" id="UP000176662">
    <property type="component" value="Unassembled WGS sequence"/>
</dbReference>
<sequence>MLTFFFAGFLGGAIRGLLGIIKHTLSYKDVKMRWGYFSSLAFISGFIGLVSAWIIQELGIAFLEIKVLSPAIALIVGYAGGDFLENIFKVIIKKPILFERKEE</sequence>
<name>A0A1G2DZ74_9BACT</name>
<feature type="transmembrane region" description="Helical" evidence="1">
    <location>
        <begin position="6"/>
        <end position="25"/>
    </location>
</feature>
<evidence type="ECO:0000313" key="2">
    <source>
        <dbReference type="EMBL" id="OGZ18320.1"/>
    </source>
</evidence>
<evidence type="ECO:0000256" key="1">
    <source>
        <dbReference type="SAM" id="Phobius"/>
    </source>
</evidence>
<proteinExistence type="predicted"/>
<keyword evidence="1" id="KW-1133">Transmembrane helix</keyword>
<accession>A0A1G2DZ74</accession>
<feature type="transmembrane region" description="Helical" evidence="1">
    <location>
        <begin position="67"/>
        <end position="84"/>
    </location>
</feature>
<feature type="transmembrane region" description="Helical" evidence="1">
    <location>
        <begin position="34"/>
        <end position="55"/>
    </location>
</feature>
<comment type="caution">
    <text evidence="2">The sequence shown here is derived from an EMBL/GenBank/DDBJ whole genome shotgun (WGS) entry which is preliminary data.</text>
</comment>
<keyword evidence="1" id="KW-0812">Transmembrane</keyword>
<gene>
    <name evidence="2" type="ORF">A2Z68_00270</name>
</gene>
<organism evidence="2 3">
    <name type="scientific">Candidatus Nealsonbacteria bacterium RBG_13_38_11</name>
    <dbReference type="NCBI Taxonomy" id="1801662"/>
    <lineage>
        <taxon>Bacteria</taxon>
        <taxon>Candidatus Nealsoniibacteriota</taxon>
    </lineage>
</organism>
<dbReference type="AlphaFoldDB" id="A0A1G2DZ74"/>
<keyword evidence="1" id="KW-0472">Membrane</keyword>
<reference evidence="2 3" key="1">
    <citation type="journal article" date="2016" name="Nat. Commun.">
        <title>Thousands of microbial genomes shed light on interconnected biogeochemical processes in an aquifer system.</title>
        <authorList>
            <person name="Anantharaman K."/>
            <person name="Brown C.T."/>
            <person name="Hug L.A."/>
            <person name="Sharon I."/>
            <person name="Castelle C.J."/>
            <person name="Probst A.J."/>
            <person name="Thomas B.C."/>
            <person name="Singh A."/>
            <person name="Wilkins M.J."/>
            <person name="Karaoz U."/>
            <person name="Brodie E.L."/>
            <person name="Williams K.H."/>
            <person name="Hubbard S.S."/>
            <person name="Banfield J.F."/>
        </authorList>
    </citation>
    <scope>NUCLEOTIDE SEQUENCE [LARGE SCALE GENOMIC DNA]</scope>
</reference>